<dbReference type="GO" id="GO:0006571">
    <property type="term" value="P:tyrosine biosynthetic process"/>
    <property type="evidence" value="ECO:0007669"/>
    <property type="project" value="InterPro"/>
</dbReference>
<dbReference type="PROSITE" id="PS51176">
    <property type="entry name" value="PDH_ADH"/>
    <property type="match status" value="1"/>
</dbReference>
<keyword evidence="1" id="KW-0560">Oxidoreductase</keyword>
<sequence>MRVGIIGFGRFGQLLAQMLKKEHRVIVFDNNLVLKNKAKNLGVAFNNLETVCRQDLVILAAPISQIEKLLLQIKNKLLNNVIVMDTCSVKEYPAVLMQKILPQKIQILATHPMFGPDSAKHGLMGLKMVFCPLRVSAKNYQLVKRTFQKLGLKIIQTTPEEHDRQNALSLALVHFVGRGLEKMKIKPQTLTTLGFERLLKVCETVTNDTWQLFEDMQNYNRFAKPLRKKFIRAMATIDKKLK</sequence>
<dbReference type="GO" id="GO:0004665">
    <property type="term" value="F:prephenate dehydrogenase (NADP+) activity"/>
    <property type="evidence" value="ECO:0007669"/>
    <property type="project" value="InterPro"/>
</dbReference>
<dbReference type="EMBL" id="PEYE01000033">
    <property type="protein sequence ID" value="PIS38785.1"/>
    <property type="molecule type" value="Genomic_DNA"/>
</dbReference>
<dbReference type="Proteomes" id="UP000229390">
    <property type="component" value="Unassembled WGS sequence"/>
</dbReference>
<protein>
    <submittedName>
        <fullName evidence="3">Prephenate dehydrogenase/arogenate dehydrogenase family protein</fullName>
    </submittedName>
</protein>
<dbReference type="SUPFAM" id="SSF48179">
    <property type="entry name" value="6-phosphogluconate dehydrogenase C-terminal domain-like"/>
    <property type="match status" value="1"/>
</dbReference>
<name>A0A2M6T0T9_9BACT</name>
<dbReference type="InterPro" id="IPR036291">
    <property type="entry name" value="NAD(P)-bd_dom_sf"/>
</dbReference>
<proteinExistence type="predicted"/>
<dbReference type="PANTHER" id="PTHR43207">
    <property type="entry name" value="AROGENATE DEHYDROGENASE-RELATED"/>
    <property type="match status" value="1"/>
</dbReference>
<dbReference type="SUPFAM" id="SSF51735">
    <property type="entry name" value="NAD(P)-binding Rossmann-fold domains"/>
    <property type="match status" value="1"/>
</dbReference>
<dbReference type="InterPro" id="IPR003099">
    <property type="entry name" value="Prephen_DH"/>
</dbReference>
<dbReference type="InterPro" id="IPR008927">
    <property type="entry name" value="6-PGluconate_DH-like_C_sf"/>
</dbReference>
<comment type="caution">
    <text evidence="3">The sequence shown here is derived from an EMBL/GenBank/DDBJ whole genome shotgun (WGS) entry which is preliminary data.</text>
</comment>
<feature type="domain" description="Prephenate/arogenate dehydrogenase" evidence="2">
    <location>
        <begin position="1"/>
        <end position="242"/>
    </location>
</feature>
<dbReference type="InterPro" id="IPR046826">
    <property type="entry name" value="PDH_N"/>
</dbReference>
<gene>
    <name evidence="3" type="ORF">COT34_01905</name>
</gene>
<dbReference type="PANTHER" id="PTHR43207:SF4">
    <property type="entry name" value="AROGENATE DEHYDROGENASE 2, CHLOROPLASTIC"/>
    <property type="match status" value="1"/>
</dbReference>
<dbReference type="InterPro" id="IPR045011">
    <property type="entry name" value="TYRAAT1/2"/>
</dbReference>
<dbReference type="GO" id="GO:0070403">
    <property type="term" value="F:NAD+ binding"/>
    <property type="evidence" value="ECO:0007669"/>
    <property type="project" value="InterPro"/>
</dbReference>
<evidence type="ECO:0000259" key="2">
    <source>
        <dbReference type="PROSITE" id="PS51176"/>
    </source>
</evidence>
<dbReference type="Gene3D" id="3.40.50.720">
    <property type="entry name" value="NAD(P)-binding Rossmann-like Domain"/>
    <property type="match status" value="1"/>
</dbReference>
<dbReference type="Pfam" id="PF26213">
    <property type="entry name" value="TYRAAT1_C"/>
    <property type="match status" value="1"/>
</dbReference>
<accession>A0A2M6T0T9</accession>
<dbReference type="GO" id="GO:0008977">
    <property type="term" value="F:prephenate dehydrogenase (NAD+) activity"/>
    <property type="evidence" value="ECO:0007669"/>
    <property type="project" value="InterPro"/>
</dbReference>
<reference evidence="4" key="1">
    <citation type="submission" date="2017-09" db="EMBL/GenBank/DDBJ databases">
        <title>Depth-based differentiation of microbial function through sediment-hosted aquifers and enrichment of novel symbionts in the deep terrestrial subsurface.</title>
        <authorList>
            <person name="Probst A.J."/>
            <person name="Ladd B."/>
            <person name="Jarett J.K."/>
            <person name="Geller-Mcgrath D.E."/>
            <person name="Sieber C.M.K."/>
            <person name="Emerson J.B."/>
            <person name="Anantharaman K."/>
            <person name="Thomas B.C."/>
            <person name="Malmstrom R."/>
            <person name="Stieglmeier M."/>
            <person name="Klingl A."/>
            <person name="Woyke T."/>
            <person name="Ryan C.M."/>
            <person name="Banfield J.F."/>
        </authorList>
    </citation>
    <scope>NUCLEOTIDE SEQUENCE [LARGE SCALE GENOMIC DNA]</scope>
</reference>
<dbReference type="InterPro" id="IPR059064">
    <property type="entry name" value="TYRAAT2_C"/>
</dbReference>
<organism evidence="3 4">
    <name type="scientific">Candidatus Nealsonbacteria bacterium CG08_land_8_20_14_0_20_43_11</name>
    <dbReference type="NCBI Taxonomy" id="1974706"/>
    <lineage>
        <taxon>Bacteria</taxon>
        <taxon>Candidatus Nealsoniibacteriota</taxon>
    </lineage>
</organism>
<evidence type="ECO:0000313" key="3">
    <source>
        <dbReference type="EMBL" id="PIS38785.1"/>
    </source>
</evidence>
<dbReference type="GO" id="GO:0033730">
    <property type="term" value="F:arogenate dehydrogenase (NADP+) activity"/>
    <property type="evidence" value="ECO:0007669"/>
    <property type="project" value="InterPro"/>
</dbReference>
<evidence type="ECO:0000313" key="4">
    <source>
        <dbReference type="Proteomes" id="UP000229390"/>
    </source>
</evidence>
<evidence type="ECO:0000256" key="1">
    <source>
        <dbReference type="ARBA" id="ARBA00023002"/>
    </source>
</evidence>
<dbReference type="AlphaFoldDB" id="A0A2M6T0T9"/>
<dbReference type="Pfam" id="PF02153">
    <property type="entry name" value="PDH_N"/>
    <property type="match status" value="1"/>
</dbReference>